<protein>
    <submittedName>
        <fullName evidence="3">ATP synthase subunit beta</fullName>
    </submittedName>
</protein>
<dbReference type="SUPFAM" id="SSF53335">
    <property type="entry name" value="S-adenosyl-L-methionine-dependent methyltransferases"/>
    <property type="match status" value="1"/>
</dbReference>
<evidence type="ECO:0000313" key="4">
    <source>
        <dbReference type="Proteomes" id="UP000317730"/>
    </source>
</evidence>
<dbReference type="GO" id="GO:0035243">
    <property type="term" value="F:protein-arginine omega-N symmetric methyltransferase activity"/>
    <property type="evidence" value="ECO:0007669"/>
    <property type="project" value="TreeGrafter"/>
</dbReference>
<dbReference type="PANTHER" id="PTHR12049:SF7">
    <property type="entry name" value="PROTEIN ARGININE METHYLTRANSFERASE NDUFAF7, MITOCHONDRIAL"/>
    <property type="match status" value="1"/>
</dbReference>
<accession>A0A4Y3TSN2</accession>
<keyword evidence="2" id="KW-0808">Transferase</keyword>
<proteinExistence type="predicted"/>
<dbReference type="EMBL" id="BJMV01000005">
    <property type="protein sequence ID" value="GEB85406.1"/>
    <property type="molecule type" value="Genomic_DNA"/>
</dbReference>
<dbReference type="OrthoDB" id="9794208at2"/>
<dbReference type="Proteomes" id="UP000317730">
    <property type="component" value="Unassembled WGS sequence"/>
</dbReference>
<dbReference type="PANTHER" id="PTHR12049">
    <property type="entry name" value="PROTEIN ARGININE METHYLTRANSFERASE NDUFAF7, MITOCHONDRIAL"/>
    <property type="match status" value="1"/>
</dbReference>
<keyword evidence="4" id="KW-1185">Reference proteome</keyword>
<name>A0A4Y3TSN2_9PROT</name>
<dbReference type="GO" id="GO:0032259">
    <property type="term" value="P:methylation"/>
    <property type="evidence" value="ECO:0007669"/>
    <property type="project" value="UniProtKB-KW"/>
</dbReference>
<dbReference type="Gene3D" id="3.40.50.12710">
    <property type="match status" value="1"/>
</dbReference>
<sequence length="344" mass="36818">MNARALPPDAERLDHFMARANARYYATTPLLSDFITAPEISQVFGELLGAWAAMVWQGMGSPTSFILAEAGPGRGTLMADALRLITRICPPMAQAMHVHLVETSPLMRSEQAKALRASLPAPPHWHDRLETLPDGPLILLANEFLDALPIRQFVHTPSGWHERHVAEGRFHLVPSPAPVLPDARALEPDTLVELCEPALAIASWLGQRLARAPGAALFIDYGHASTLTGDSLQALRHARPAAPLEAAGQADLTAHVDFTAFGAAARQAGASVYGTLTQGTFLRRLGLMERTAQLAAAVPQQAQALMSGAERLAAPEKMGHLFRVMALLSPGLPVPPGFEEGLPA</sequence>
<dbReference type="RefSeq" id="WP_141375630.1">
    <property type="nucleotide sequence ID" value="NZ_BAPL01000001.1"/>
</dbReference>
<evidence type="ECO:0000313" key="3">
    <source>
        <dbReference type="EMBL" id="GEB85406.1"/>
    </source>
</evidence>
<reference evidence="3 4" key="1">
    <citation type="submission" date="2019-06" db="EMBL/GenBank/DDBJ databases">
        <title>Whole genome shotgun sequence of Acetobacter peroxydans NBRC 13755.</title>
        <authorList>
            <person name="Hosoyama A."/>
            <person name="Uohara A."/>
            <person name="Ohji S."/>
            <person name="Ichikawa N."/>
        </authorList>
    </citation>
    <scope>NUCLEOTIDE SEQUENCE [LARGE SCALE GENOMIC DNA]</scope>
    <source>
        <strain evidence="3 4">NBRC 13755</strain>
    </source>
</reference>
<comment type="caution">
    <text evidence="3">The sequence shown here is derived from an EMBL/GenBank/DDBJ whole genome shotgun (WGS) entry which is preliminary data.</text>
</comment>
<organism evidence="3 4">
    <name type="scientific">Acetobacter peroxydans</name>
    <dbReference type="NCBI Taxonomy" id="104098"/>
    <lineage>
        <taxon>Bacteria</taxon>
        <taxon>Pseudomonadati</taxon>
        <taxon>Pseudomonadota</taxon>
        <taxon>Alphaproteobacteria</taxon>
        <taxon>Acetobacterales</taxon>
        <taxon>Acetobacteraceae</taxon>
        <taxon>Acetobacter</taxon>
    </lineage>
</organism>
<gene>
    <name evidence="3" type="ORF">APE01nite_12030</name>
</gene>
<evidence type="ECO:0000256" key="2">
    <source>
        <dbReference type="ARBA" id="ARBA00022679"/>
    </source>
</evidence>
<dbReference type="Pfam" id="PF02636">
    <property type="entry name" value="Methyltransf_28"/>
    <property type="match status" value="1"/>
</dbReference>
<dbReference type="InterPro" id="IPR038375">
    <property type="entry name" value="NDUFAF7_sf"/>
</dbReference>
<keyword evidence="1" id="KW-0489">Methyltransferase</keyword>
<dbReference type="AlphaFoldDB" id="A0A4Y3TSN2"/>
<evidence type="ECO:0000256" key="1">
    <source>
        <dbReference type="ARBA" id="ARBA00022603"/>
    </source>
</evidence>
<dbReference type="InterPro" id="IPR003788">
    <property type="entry name" value="NDUFAF7"/>
</dbReference>
<dbReference type="InterPro" id="IPR029063">
    <property type="entry name" value="SAM-dependent_MTases_sf"/>
</dbReference>